<protein>
    <recommendedName>
        <fullName evidence="3">NADPH-dependent FMN reductase-like domain-containing protein</fullName>
    </recommendedName>
</protein>
<organism evidence="1 2">
    <name type="scientific">Paludibaculum fermentans</name>
    <dbReference type="NCBI Taxonomy" id="1473598"/>
    <lineage>
        <taxon>Bacteria</taxon>
        <taxon>Pseudomonadati</taxon>
        <taxon>Acidobacteriota</taxon>
        <taxon>Terriglobia</taxon>
        <taxon>Bryobacterales</taxon>
        <taxon>Bryobacteraceae</taxon>
        <taxon>Paludibaculum</taxon>
    </lineage>
</organism>
<gene>
    <name evidence="1" type="ORF">IRI77_12130</name>
</gene>
<dbReference type="Proteomes" id="UP000593892">
    <property type="component" value="Chromosome"/>
</dbReference>
<dbReference type="KEGG" id="pfer:IRI77_12130"/>
<dbReference type="AlphaFoldDB" id="A0A7S7NWU9"/>
<name>A0A7S7NWU9_PALFE</name>
<dbReference type="EMBL" id="CP063849">
    <property type="protein sequence ID" value="QOY90659.1"/>
    <property type="molecule type" value="Genomic_DNA"/>
</dbReference>
<reference evidence="1 2" key="1">
    <citation type="submission" date="2020-10" db="EMBL/GenBank/DDBJ databases">
        <title>Complete genome sequence of Paludibaculum fermentans P105T, a facultatively anaerobic acidobacterium capable of dissimilatory Fe(III) reduction.</title>
        <authorList>
            <person name="Dedysh S.N."/>
            <person name="Beletsky A.V."/>
            <person name="Kulichevskaya I.S."/>
            <person name="Mardanov A.V."/>
            <person name="Ravin N.V."/>
        </authorList>
    </citation>
    <scope>NUCLEOTIDE SEQUENCE [LARGE SCALE GENOMIC DNA]</scope>
    <source>
        <strain evidence="1 2">P105</strain>
    </source>
</reference>
<accession>A0A7S7NWU9</accession>
<proteinExistence type="predicted"/>
<keyword evidence="2" id="KW-1185">Reference proteome</keyword>
<evidence type="ECO:0000313" key="1">
    <source>
        <dbReference type="EMBL" id="QOY90659.1"/>
    </source>
</evidence>
<dbReference type="RefSeq" id="WP_194452318.1">
    <property type="nucleotide sequence ID" value="NZ_CP063849.1"/>
</dbReference>
<evidence type="ECO:0008006" key="3">
    <source>
        <dbReference type="Google" id="ProtNLM"/>
    </source>
</evidence>
<evidence type="ECO:0000313" key="2">
    <source>
        <dbReference type="Proteomes" id="UP000593892"/>
    </source>
</evidence>
<sequence length="271" mass="29766">MRTRLRDFRHRLPGAILLPAPLRSAPSAPSATADIRLIAVAPSPYTNRMDSIRAGYGLKIALETRIRQLGLPLTVGYFDAVKRLDNPTSLAELFSGSPRAMIIGSSTWGQGSSRYVRQLFEVVPQQSLLDVQASSWVTSGGAHTGGEVVAQDIQRSMMGIGASTFNLGQKLVVFTTDERDNLVPGEFTLIDVWVMDQFAQMIILKALQRGGRGLPPPSQVQDALGFNIDYFSKFPLGDAELTQDLRRLRRFLNRAIALTSPERAEILASLQ</sequence>